<dbReference type="CDD" id="cd12148">
    <property type="entry name" value="fungal_TF_MHR"/>
    <property type="match status" value="1"/>
</dbReference>
<organism evidence="2 3">
    <name type="scientific">Xylaria bambusicola</name>
    <dbReference type="NCBI Taxonomy" id="326684"/>
    <lineage>
        <taxon>Eukaryota</taxon>
        <taxon>Fungi</taxon>
        <taxon>Dikarya</taxon>
        <taxon>Ascomycota</taxon>
        <taxon>Pezizomycotina</taxon>
        <taxon>Sordariomycetes</taxon>
        <taxon>Xylariomycetidae</taxon>
        <taxon>Xylariales</taxon>
        <taxon>Xylariaceae</taxon>
        <taxon>Xylaria</taxon>
    </lineage>
</organism>
<evidence type="ECO:0000313" key="2">
    <source>
        <dbReference type="EMBL" id="KAK5632263.1"/>
    </source>
</evidence>
<dbReference type="Proteomes" id="UP001305414">
    <property type="component" value="Unassembled WGS sequence"/>
</dbReference>
<feature type="compositionally biased region" description="Polar residues" evidence="1">
    <location>
        <begin position="120"/>
        <end position="129"/>
    </location>
</feature>
<evidence type="ECO:0008006" key="4">
    <source>
        <dbReference type="Google" id="ProtNLM"/>
    </source>
</evidence>
<name>A0AAN7ULY6_9PEZI</name>
<proteinExistence type="predicted"/>
<keyword evidence="3" id="KW-1185">Reference proteome</keyword>
<feature type="region of interest" description="Disordered" evidence="1">
    <location>
        <begin position="102"/>
        <end position="156"/>
    </location>
</feature>
<gene>
    <name evidence="2" type="ORF">RRF57_007978</name>
</gene>
<comment type="caution">
    <text evidence="2">The sequence shown here is derived from an EMBL/GenBank/DDBJ whole genome shotgun (WGS) entry which is preliminary data.</text>
</comment>
<evidence type="ECO:0000313" key="3">
    <source>
        <dbReference type="Proteomes" id="UP001305414"/>
    </source>
</evidence>
<reference evidence="2 3" key="1">
    <citation type="submission" date="2023-10" db="EMBL/GenBank/DDBJ databases">
        <title>Draft genome sequence of Xylaria bambusicola isolate GMP-LS, the root and basal stem rot pathogen of sugarcane in Indonesia.</title>
        <authorList>
            <person name="Selvaraj P."/>
            <person name="Muralishankar V."/>
            <person name="Muruganantham S."/>
            <person name="Sp S."/>
            <person name="Haryani S."/>
            <person name="Lau K.J.X."/>
            <person name="Naqvi N.I."/>
        </authorList>
    </citation>
    <scope>NUCLEOTIDE SEQUENCE [LARGE SCALE GENOMIC DNA]</scope>
    <source>
        <strain evidence="2">GMP-LS</strain>
    </source>
</reference>
<accession>A0AAN7ULY6</accession>
<sequence length="650" mass="73141">MLGTDARSRGFWPAAAESSPAATSLCAMREGQSSLRLRGWRQLCQQMQLSCIPPATQSLRKPRQVKPKDKSNTARVSMALAQGRRQNFPAHSKDTSTINSLLRPHLQNPNGASNAGPVASGSSLQQRNYNIPHHPRSLPLKSSNPSHPPPSPGFGISWEQAEKAVAEFISFFTAHFPFVILDHDITARRLCTEKPLLFRVILMIAIDFTASKSREIRRSVDAWIGQHMLVMEEQDVGVLQAGVDRLTRTSPQFYSDHRATQLLYLAVGLAHSLGITKYQLILTHTLPEGLPLKTIKTGKIVKLTRSTFTIGHILNIVWTNHQLSNCLQFSRLNPLSDNYVQHCIDSLERSSEFATDFLLLKLVKFRQFIGQVSTVYQGICDMNWCREIPEDTSDKLQKITKGLDDSMSDVASNHPKLCMTLTSLRFHCIPAHMKTVLLWNLHNSAIVQLHLPMTYVAPKNETVSRVQLECMQRCLQAARAYVSRVTSFSPDAMLHAPFTTFADVMFMFTAISRLLVVSIEGWDLKEARRAMNLEPVLVELKKKLTMASKVRTSRLAEAAMANPSSYKPDVPDDDKHNRIHVFMKMVECIETWLDSQGCFLSDNDEPSQNQEGNPDKVRSPVPDYVSPQSPLWDFTYYFESLVGIDRVLAS</sequence>
<feature type="region of interest" description="Disordered" evidence="1">
    <location>
        <begin position="600"/>
        <end position="622"/>
    </location>
</feature>
<dbReference type="EMBL" id="JAWHQM010000023">
    <property type="protein sequence ID" value="KAK5632263.1"/>
    <property type="molecule type" value="Genomic_DNA"/>
</dbReference>
<dbReference type="AlphaFoldDB" id="A0AAN7ULY6"/>
<evidence type="ECO:0000256" key="1">
    <source>
        <dbReference type="SAM" id="MobiDB-lite"/>
    </source>
</evidence>
<protein>
    <recommendedName>
        <fullName evidence="4">Transcription factor domain-containing protein</fullName>
    </recommendedName>
</protein>